<protein>
    <submittedName>
        <fullName evidence="1">Uncharacterized protein</fullName>
    </submittedName>
</protein>
<reference evidence="1 2" key="1">
    <citation type="journal article" date="2011" name="BMC Genomics">
        <title>Insight into cross-talk between intra-amoebal pathogens.</title>
        <authorList>
            <person name="Gimenez G."/>
            <person name="Bertelli C."/>
            <person name="Moliner C."/>
            <person name="Robert C."/>
            <person name="Raoult D."/>
            <person name="Fournier P.E."/>
            <person name="Greub G."/>
        </authorList>
    </citation>
    <scope>NUCLEOTIDE SEQUENCE [LARGE SCALE GENOMIC DNA]</scope>
    <source>
        <strain evidence="1 2">LLAP12</strain>
    </source>
</reference>
<dbReference type="HOGENOM" id="CLU_457700_0_0_6"/>
<dbReference type="InParanoid" id="G9EPI6"/>
<dbReference type="eggNOG" id="ENOG5030N4Z">
    <property type="taxonomic scope" value="Bacteria"/>
</dbReference>
<organism evidence="1 2">
    <name type="scientific">Legionella drancourtii LLAP12</name>
    <dbReference type="NCBI Taxonomy" id="658187"/>
    <lineage>
        <taxon>Bacteria</taxon>
        <taxon>Pseudomonadati</taxon>
        <taxon>Pseudomonadota</taxon>
        <taxon>Gammaproteobacteria</taxon>
        <taxon>Legionellales</taxon>
        <taxon>Legionellaceae</taxon>
        <taxon>Legionella</taxon>
    </lineage>
</organism>
<proteinExistence type="predicted"/>
<dbReference type="Proteomes" id="UP000002770">
    <property type="component" value="Unassembled WGS sequence"/>
</dbReference>
<gene>
    <name evidence="1" type="ORF">LDG_7171</name>
</gene>
<dbReference type="AlphaFoldDB" id="G9EPI6"/>
<accession>G9EPI6</accession>
<dbReference type="RefSeq" id="WP_006871091.1">
    <property type="nucleotide sequence ID" value="NZ_JH413823.1"/>
</dbReference>
<evidence type="ECO:0000313" key="2">
    <source>
        <dbReference type="Proteomes" id="UP000002770"/>
    </source>
</evidence>
<keyword evidence="2" id="KW-1185">Reference proteome</keyword>
<evidence type="ECO:0000313" key="1">
    <source>
        <dbReference type="EMBL" id="EHL30809.1"/>
    </source>
</evidence>
<dbReference type="OrthoDB" id="5635163at2"/>
<dbReference type="EMBL" id="JH413823">
    <property type="protein sequence ID" value="EHL30809.1"/>
    <property type="molecule type" value="Genomic_DNA"/>
</dbReference>
<sequence>MKETENLIIQLISKYEKEEYNYQIKGDIDKLLYELMSQPFASSSIKFIKHQVLLNYVSLLKEFGDEAEFLLWFAIEDYLLTKDSHSEVNKKKLGFIEQGLQAILVDHVVARHAKIPPKQQGIELLPDFIANKIYIRKIFSTNDQSLIKLFCNYFPRPRADIFEPDQIPIAIAQHEQDASRAIKTILKNNDNNLAFIEEQTIKLQRIFRAQQRKREEICRVAARHEGYIQKTRSTAQQLLDDANTPYIPQCNTELAERLVKAATQVKLFSSEIRHFTANAALESIFNDALYGRRTLLQNYMFFRPSVLDSGDRKRGDANVICFGANEIDPGAIQLDTVELVLDTAKMPDKNPCVFYKQRDLGFILNEKQRKVDLGDLELDFSHTRQLSHSKKREGYVNFQLFNDTNLTAFAEIPDSLLIAYDLQKMHQILALNFFRFIDKLHIPQAHRNSRAIKAQVIIDDIYSRLNQLSDEKLVCFLYEVGSQMSDTMEYNFYGAHKIDFSSIVRISTYNATTIPLFTLHLDTFFASLQSGNMQTLDDAKKHLPGLFKSYRFIDYLLTKTSHAAMILELSKIREQCKTPLWLEEENKQDKSLNPRN</sequence>
<name>G9EPI6_9GAMM</name>